<evidence type="ECO:0000256" key="1">
    <source>
        <dbReference type="SAM" id="MobiDB-lite"/>
    </source>
</evidence>
<reference evidence="4 5" key="1">
    <citation type="journal article" name="Sci. Rep.">
        <title>Genome-scale phylogenetic analyses confirm Olpidium as the closest living zoosporic fungus to the non-flagellated, terrestrial fungi.</title>
        <authorList>
            <person name="Chang Y."/>
            <person name="Rochon D."/>
            <person name="Sekimoto S."/>
            <person name="Wang Y."/>
            <person name="Chovatia M."/>
            <person name="Sandor L."/>
            <person name="Salamov A."/>
            <person name="Grigoriev I.V."/>
            <person name="Stajich J.E."/>
            <person name="Spatafora J.W."/>
        </authorList>
    </citation>
    <scope>NUCLEOTIDE SEQUENCE [LARGE SCALE GENOMIC DNA]</scope>
    <source>
        <strain evidence="4">S191</strain>
    </source>
</reference>
<evidence type="ECO:0000313" key="5">
    <source>
        <dbReference type="Proteomes" id="UP000673691"/>
    </source>
</evidence>
<feature type="domain" description="DEAD/DEAH-box helicase" evidence="3">
    <location>
        <begin position="124"/>
        <end position="226"/>
    </location>
</feature>
<keyword evidence="2" id="KW-0472">Membrane</keyword>
<gene>
    <name evidence="4" type="ORF">BJ554DRAFT_1369</name>
</gene>
<keyword evidence="2" id="KW-1133">Transmembrane helix</keyword>
<feature type="region of interest" description="Disordered" evidence="1">
    <location>
        <begin position="1"/>
        <end position="64"/>
    </location>
</feature>
<dbReference type="EMBL" id="JAEFCI010008520">
    <property type="protein sequence ID" value="KAG5458408.1"/>
    <property type="molecule type" value="Genomic_DNA"/>
</dbReference>
<feature type="non-terminal residue" evidence="4">
    <location>
        <position position="227"/>
    </location>
</feature>
<sequence>MKRVGGLRRAKRKPSGHVIKLRRGGKGGRPPPRPTHAAATPAPPSTANKSPPRAGSESQADRFAAPARALPLARPGACCLGHKQLVSDSTYVGRSRPRVRFRRLGKQPLFCRHDGDLMTLALGTLAFVIAIIEVLYRKEQNLKMLDSFGQRPLTRALYAAYALCSKRELAKQIHDVLSTFLPQSEEHTPRLKHALYIGGSTTLAEDRASFAAHGPDIIVGTPGRLEE</sequence>
<dbReference type="GO" id="GO:0003676">
    <property type="term" value="F:nucleic acid binding"/>
    <property type="evidence" value="ECO:0007669"/>
    <property type="project" value="InterPro"/>
</dbReference>
<protein>
    <recommendedName>
        <fullName evidence="3">DEAD/DEAH-box helicase domain-containing protein</fullName>
    </recommendedName>
</protein>
<evidence type="ECO:0000313" key="4">
    <source>
        <dbReference type="EMBL" id="KAG5458408.1"/>
    </source>
</evidence>
<dbReference type="InterPro" id="IPR027417">
    <property type="entry name" value="P-loop_NTPase"/>
</dbReference>
<dbReference type="AlphaFoldDB" id="A0A8H8DHG9"/>
<dbReference type="GO" id="GO:0005524">
    <property type="term" value="F:ATP binding"/>
    <property type="evidence" value="ECO:0007669"/>
    <property type="project" value="InterPro"/>
</dbReference>
<dbReference type="Proteomes" id="UP000673691">
    <property type="component" value="Unassembled WGS sequence"/>
</dbReference>
<evidence type="ECO:0000256" key="2">
    <source>
        <dbReference type="SAM" id="Phobius"/>
    </source>
</evidence>
<feature type="transmembrane region" description="Helical" evidence="2">
    <location>
        <begin position="117"/>
        <end position="136"/>
    </location>
</feature>
<comment type="caution">
    <text evidence="4">The sequence shown here is derived from an EMBL/GenBank/DDBJ whole genome shotgun (WGS) entry which is preliminary data.</text>
</comment>
<accession>A0A8H8DHG9</accession>
<keyword evidence="5" id="KW-1185">Reference proteome</keyword>
<dbReference type="InterPro" id="IPR011545">
    <property type="entry name" value="DEAD/DEAH_box_helicase_dom"/>
</dbReference>
<name>A0A8H8DHG9_9FUNG</name>
<keyword evidence="2" id="KW-0812">Transmembrane</keyword>
<evidence type="ECO:0000259" key="3">
    <source>
        <dbReference type="Pfam" id="PF00270"/>
    </source>
</evidence>
<feature type="compositionally biased region" description="Basic residues" evidence="1">
    <location>
        <begin position="1"/>
        <end position="26"/>
    </location>
</feature>
<feature type="compositionally biased region" description="Low complexity" evidence="1">
    <location>
        <begin position="35"/>
        <end position="52"/>
    </location>
</feature>
<dbReference type="Gene3D" id="3.40.50.300">
    <property type="entry name" value="P-loop containing nucleotide triphosphate hydrolases"/>
    <property type="match status" value="1"/>
</dbReference>
<dbReference type="SUPFAM" id="SSF52540">
    <property type="entry name" value="P-loop containing nucleoside triphosphate hydrolases"/>
    <property type="match status" value="1"/>
</dbReference>
<dbReference type="OrthoDB" id="7396459at2759"/>
<dbReference type="Pfam" id="PF00270">
    <property type="entry name" value="DEAD"/>
    <property type="match status" value="1"/>
</dbReference>
<organism evidence="4 5">
    <name type="scientific">Olpidium bornovanus</name>
    <dbReference type="NCBI Taxonomy" id="278681"/>
    <lineage>
        <taxon>Eukaryota</taxon>
        <taxon>Fungi</taxon>
        <taxon>Fungi incertae sedis</taxon>
        <taxon>Olpidiomycota</taxon>
        <taxon>Olpidiomycotina</taxon>
        <taxon>Olpidiomycetes</taxon>
        <taxon>Olpidiales</taxon>
        <taxon>Olpidiaceae</taxon>
        <taxon>Olpidium</taxon>
    </lineage>
</organism>
<proteinExistence type="predicted"/>